<organism evidence="6 7">
    <name type="scientific">Tieghemiomyces parasiticus</name>
    <dbReference type="NCBI Taxonomy" id="78921"/>
    <lineage>
        <taxon>Eukaryota</taxon>
        <taxon>Fungi</taxon>
        <taxon>Fungi incertae sedis</taxon>
        <taxon>Zoopagomycota</taxon>
        <taxon>Kickxellomycotina</taxon>
        <taxon>Dimargaritomycetes</taxon>
        <taxon>Dimargaritales</taxon>
        <taxon>Dimargaritaceae</taxon>
        <taxon>Tieghemiomyces</taxon>
    </lineage>
</organism>
<dbReference type="AlphaFoldDB" id="A0A9W8AKH5"/>
<comment type="caution">
    <text evidence="6">The sequence shown here is derived from an EMBL/GenBank/DDBJ whole genome shotgun (WGS) entry which is preliminary data.</text>
</comment>
<reference evidence="6" key="1">
    <citation type="submission" date="2022-07" db="EMBL/GenBank/DDBJ databases">
        <title>Phylogenomic reconstructions and comparative analyses of Kickxellomycotina fungi.</title>
        <authorList>
            <person name="Reynolds N.K."/>
            <person name="Stajich J.E."/>
            <person name="Barry K."/>
            <person name="Grigoriev I.V."/>
            <person name="Crous P."/>
            <person name="Smith M.E."/>
        </authorList>
    </citation>
    <scope>NUCLEOTIDE SEQUENCE</scope>
    <source>
        <strain evidence="6">RSA 861</strain>
    </source>
</reference>
<proteinExistence type="predicted"/>
<accession>A0A9W8AKH5</accession>
<evidence type="ECO:0000256" key="1">
    <source>
        <dbReference type="ARBA" id="ARBA00022729"/>
    </source>
</evidence>
<evidence type="ECO:0000259" key="5">
    <source>
        <dbReference type="Pfam" id="PF10342"/>
    </source>
</evidence>
<keyword evidence="3" id="KW-0812">Transmembrane</keyword>
<evidence type="ECO:0000313" key="7">
    <source>
        <dbReference type="Proteomes" id="UP001150569"/>
    </source>
</evidence>
<keyword evidence="3" id="KW-1133">Transmembrane helix</keyword>
<feature type="region of interest" description="Disordered" evidence="2">
    <location>
        <begin position="229"/>
        <end position="253"/>
    </location>
</feature>
<keyword evidence="3" id="KW-0472">Membrane</keyword>
<evidence type="ECO:0000313" key="6">
    <source>
        <dbReference type="EMBL" id="KAJ1928679.1"/>
    </source>
</evidence>
<dbReference type="Pfam" id="PF10342">
    <property type="entry name" value="Kre9_KNH"/>
    <property type="match status" value="1"/>
</dbReference>
<evidence type="ECO:0000256" key="4">
    <source>
        <dbReference type="SAM" id="SignalP"/>
    </source>
</evidence>
<sequence length="282" mass="28006">MKSYTISSLAIAFAALTSVSQAYFYTTSIDNSSTWKSGEKVTVNWIAKPDTADGGEPAATYSVMLKTGNDSDQQDIAQVVTNASIDKKSFTFTVPSNVPAGAYFLQFESGPINNWSTRSSVDGSSNWTPLGTGAEAKAAAAALANGGTVPGRAIATSEGASAVESESAIETGDSETEKTSVATATATATATASASASVSAKTSTGSAKTASSSATSAITSKSASASASASKSAVTSSASRATNSVVPTGTPDEESAAGIGASFTMTGLVAALGASFALNRML</sequence>
<dbReference type="OrthoDB" id="2432613at2759"/>
<feature type="domain" description="Yeast cell wall synthesis Kre9/Knh1-like N-terminal" evidence="5">
    <location>
        <begin position="31"/>
        <end position="118"/>
    </location>
</feature>
<feature type="region of interest" description="Disordered" evidence="2">
    <location>
        <begin position="156"/>
        <end position="215"/>
    </location>
</feature>
<feature type="signal peptide" evidence="4">
    <location>
        <begin position="1"/>
        <end position="22"/>
    </location>
</feature>
<evidence type="ECO:0000256" key="3">
    <source>
        <dbReference type="SAM" id="Phobius"/>
    </source>
</evidence>
<protein>
    <recommendedName>
        <fullName evidence="5">Yeast cell wall synthesis Kre9/Knh1-like N-terminal domain-containing protein</fullName>
    </recommendedName>
</protein>
<dbReference type="InterPro" id="IPR018466">
    <property type="entry name" value="Kre9/Knh1-like_N"/>
</dbReference>
<evidence type="ECO:0000256" key="2">
    <source>
        <dbReference type="SAM" id="MobiDB-lite"/>
    </source>
</evidence>
<gene>
    <name evidence="6" type="ORF">IWQ60_001828</name>
</gene>
<name>A0A9W8AKH5_9FUNG</name>
<feature type="compositionally biased region" description="Low complexity" evidence="2">
    <location>
        <begin position="179"/>
        <end position="215"/>
    </location>
</feature>
<dbReference type="EMBL" id="JANBPT010000063">
    <property type="protein sequence ID" value="KAJ1928679.1"/>
    <property type="molecule type" value="Genomic_DNA"/>
</dbReference>
<keyword evidence="1 4" id="KW-0732">Signal</keyword>
<dbReference type="Proteomes" id="UP001150569">
    <property type="component" value="Unassembled WGS sequence"/>
</dbReference>
<feature type="transmembrane region" description="Helical" evidence="3">
    <location>
        <begin position="256"/>
        <end position="278"/>
    </location>
</feature>
<keyword evidence="7" id="KW-1185">Reference proteome</keyword>
<feature type="compositionally biased region" description="Low complexity" evidence="2">
    <location>
        <begin position="156"/>
        <end position="170"/>
    </location>
</feature>
<feature type="compositionally biased region" description="Low complexity" evidence="2">
    <location>
        <begin position="229"/>
        <end position="246"/>
    </location>
</feature>
<feature type="chain" id="PRO_5040788565" description="Yeast cell wall synthesis Kre9/Knh1-like N-terminal domain-containing protein" evidence="4">
    <location>
        <begin position="23"/>
        <end position="282"/>
    </location>
</feature>